<organism evidence="2 3">
    <name type="scientific">Streptomyces typhae</name>
    <dbReference type="NCBI Taxonomy" id="2681492"/>
    <lineage>
        <taxon>Bacteria</taxon>
        <taxon>Bacillati</taxon>
        <taxon>Actinomycetota</taxon>
        <taxon>Actinomycetes</taxon>
        <taxon>Kitasatosporales</taxon>
        <taxon>Streptomycetaceae</taxon>
        <taxon>Streptomyces</taxon>
    </lineage>
</organism>
<feature type="compositionally biased region" description="Basic and acidic residues" evidence="1">
    <location>
        <begin position="60"/>
        <end position="70"/>
    </location>
</feature>
<dbReference type="Proteomes" id="UP000483802">
    <property type="component" value="Unassembled WGS sequence"/>
</dbReference>
<gene>
    <name evidence="2" type="ORF">GPA10_08390</name>
</gene>
<sequence length="142" mass="15526">MGCDQEGARTRADATERRPTSMRLDQTDPPGPPPGGAPDLATTPRDKRAAAHTIETELQPDTRKAGDRADAATDRAISAFGGWATADGLKKVRTTWDSQVRTLMRRLDAEKGALRSTNKTFTDTDLDTSRRIGGLRSRLDQY</sequence>
<feature type="compositionally biased region" description="Basic and acidic residues" evidence="1">
    <location>
        <begin position="1"/>
        <end position="19"/>
    </location>
</feature>
<keyword evidence="3" id="KW-1185">Reference proteome</keyword>
<dbReference type="AlphaFoldDB" id="A0A6L6WTB4"/>
<comment type="caution">
    <text evidence="2">The sequence shown here is derived from an EMBL/GenBank/DDBJ whole genome shotgun (WGS) entry which is preliminary data.</text>
</comment>
<name>A0A6L6WTB4_9ACTN</name>
<proteinExistence type="predicted"/>
<feature type="region of interest" description="Disordered" evidence="1">
    <location>
        <begin position="1"/>
        <end position="70"/>
    </location>
</feature>
<accession>A0A6L6WTB4</accession>
<reference evidence="2 3" key="1">
    <citation type="submission" date="2019-11" db="EMBL/GenBank/DDBJ databases">
        <title>Streptomyces typhae sp. nov., a novel endophytic actinomycete isolated from the root of cattail pollen (Typha angustifolia L.).</title>
        <authorList>
            <person name="Peng C."/>
        </authorList>
    </citation>
    <scope>NUCLEOTIDE SEQUENCE [LARGE SCALE GENOMIC DNA]</scope>
    <source>
        <strain evidence="3">p1417</strain>
    </source>
</reference>
<evidence type="ECO:0000256" key="1">
    <source>
        <dbReference type="SAM" id="MobiDB-lite"/>
    </source>
</evidence>
<evidence type="ECO:0008006" key="4">
    <source>
        <dbReference type="Google" id="ProtNLM"/>
    </source>
</evidence>
<evidence type="ECO:0000313" key="3">
    <source>
        <dbReference type="Proteomes" id="UP000483802"/>
    </source>
</evidence>
<protein>
    <recommendedName>
        <fullName evidence="4">WXG100 family type VII secretion target</fullName>
    </recommendedName>
</protein>
<dbReference type="EMBL" id="WPNZ01000003">
    <property type="protein sequence ID" value="MVO84788.1"/>
    <property type="molecule type" value="Genomic_DNA"/>
</dbReference>
<evidence type="ECO:0000313" key="2">
    <source>
        <dbReference type="EMBL" id="MVO84788.1"/>
    </source>
</evidence>